<dbReference type="Pfam" id="PF02525">
    <property type="entry name" value="Flavodoxin_2"/>
    <property type="match status" value="1"/>
</dbReference>
<protein>
    <submittedName>
        <fullName evidence="4">Flavodoxin family protein</fullName>
    </submittedName>
</protein>
<dbReference type="Gene3D" id="3.40.50.360">
    <property type="match status" value="1"/>
</dbReference>
<dbReference type="InterPro" id="IPR003680">
    <property type="entry name" value="Flavodoxin_fold"/>
</dbReference>
<sequence>MNILTIFGSSRRNGNSEILTEHMLKDIPYTKIHLLNQHIVPFEDKRHSSEGFPIVEDDFEDILQSLFSHDVYVFSTPLYWYGMSGQMKLFFDRWSQYLRDERFNFKAEMSKKKAYLVITGGGNPKIVGLPLVQQFKYIFDFVNMEFVDYIIGEGNAPGDILRDESSLKKALYLNESLKKQLDS</sequence>
<keyword evidence="1" id="KW-0285">Flavoprotein</keyword>
<dbReference type="EMBL" id="JBBAXC010000003">
    <property type="protein sequence ID" value="MEI5906279.1"/>
    <property type="molecule type" value="Genomic_DNA"/>
</dbReference>
<evidence type="ECO:0000256" key="2">
    <source>
        <dbReference type="ARBA" id="ARBA00022643"/>
    </source>
</evidence>
<name>A0ABU8HAE4_9BACI</name>
<accession>A0ABU8HAE4</accession>
<dbReference type="InterPro" id="IPR051796">
    <property type="entry name" value="ISF_SsuE-like"/>
</dbReference>
<dbReference type="Proteomes" id="UP001312865">
    <property type="component" value="Unassembled WGS sequence"/>
</dbReference>
<dbReference type="SUPFAM" id="SSF52218">
    <property type="entry name" value="Flavoproteins"/>
    <property type="match status" value="1"/>
</dbReference>
<dbReference type="InterPro" id="IPR029039">
    <property type="entry name" value="Flavoprotein-like_sf"/>
</dbReference>
<feature type="domain" description="Flavodoxin-like fold" evidence="3">
    <location>
        <begin position="1"/>
        <end position="160"/>
    </location>
</feature>
<dbReference type="PANTHER" id="PTHR43278:SF4">
    <property type="entry name" value="NAD(P)H-DEPENDENT FMN-CONTAINING OXIDOREDUCTASE YWQN-RELATED"/>
    <property type="match status" value="1"/>
</dbReference>
<reference evidence="4 5" key="1">
    <citation type="journal article" date="2018" name="J. Microbiol.">
        <title>Bacillus spongiae sp. nov., isolated from sponge of Jeju Island.</title>
        <authorList>
            <person name="Lee G.E."/>
            <person name="Im W.T."/>
            <person name="Park J.S."/>
        </authorList>
    </citation>
    <scope>NUCLEOTIDE SEQUENCE [LARGE SCALE GENOMIC DNA]</scope>
    <source>
        <strain evidence="4 5">135PIL107-10</strain>
    </source>
</reference>
<evidence type="ECO:0000259" key="3">
    <source>
        <dbReference type="Pfam" id="PF02525"/>
    </source>
</evidence>
<proteinExistence type="predicted"/>
<evidence type="ECO:0000256" key="1">
    <source>
        <dbReference type="ARBA" id="ARBA00022630"/>
    </source>
</evidence>
<keyword evidence="2" id="KW-0288">FMN</keyword>
<evidence type="ECO:0000313" key="4">
    <source>
        <dbReference type="EMBL" id="MEI5906279.1"/>
    </source>
</evidence>
<dbReference type="PANTHER" id="PTHR43278">
    <property type="entry name" value="NAD(P)H-DEPENDENT FMN-CONTAINING OXIDOREDUCTASE YWQN-RELATED"/>
    <property type="match status" value="1"/>
</dbReference>
<evidence type="ECO:0000313" key="5">
    <source>
        <dbReference type="Proteomes" id="UP001312865"/>
    </source>
</evidence>
<gene>
    <name evidence="4" type="ORF">WAK64_04325</name>
</gene>
<comment type="caution">
    <text evidence="4">The sequence shown here is derived from an EMBL/GenBank/DDBJ whole genome shotgun (WGS) entry which is preliminary data.</text>
</comment>
<keyword evidence="5" id="KW-1185">Reference proteome</keyword>
<dbReference type="RefSeq" id="WP_336585718.1">
    <property type="nucleotide sequence ID" value="NZ_JBBAXC010000003.1"/>
</dbReference>
<organism evidence="4 5">
    <name type="scientific">Bacillus spongiae</name>
    <dbReference type="NCBI Taxonomy" id="2683610"/>
    <lineage>
        <taxon>Bacteria</taxon>
        <taxon>Bacillati</taxon>
        <taxon>Bacillota</taxon>
        <taxon>Bacilli</taxon>
        <taxon>Bacillales</taxon>
        <taxon>Bacillaceae</taxon>
        <taxon>Bacillus</taxon>
    </lineage>
</organism>